<sequence>MDKLSTILVPFDFSDAAKKALEYAVAFVGRYDDIKIVLAYISGHSNFKLLPENFKKIEEKYRAVLKNELKWEIQDGSLTQTLLEIRKTEKVDLIIMGTLGADKQRGREQTHTSRLVLASECPVLVVPHNYKYSNLNNIALVLGRKEIDDSKVLSTLLKVALKFNAKVHVLTIENQPTIYGYSAAEEKNENSVEYYLGNFYKERIFIKNKDVLEGILTYAIKNDIDLVTIVPRNHMKHGKPSEGQLTHLLALHSKLPILALD</sequence>
<dbReference type="AlphaFoldDB" id="A0A1G9JI50"/>
<dbReference type="CDD" id="cd00293">
    <property type="entry name" value="USP-like"/>
    <property type="match status" value="1"/>
</dbReference>
<evidence type="ECO:0000313" key="3">
    <source>
        <dbReference type="EMBL" id="SDL36784.1"/>
    </source>
</evidence>
<evidence type="ECO:0000256" key="1">
    <source>
        <dbReference type="ARBA" id="ARBA00008791"/>
    </source>
</evidence>
<dbReference type="Gene3D" id="3.40.50.12370">
    <property type="match status" value="1"/>
</dbReference>
<reference evidence="3 4" key="1">
    <citation type="submission" date="2016-10" db="EMBL/GenBank/DDBJ databases">
        <authorList>
            <person name="de Groot N.N."/>
        </authorList>
    </citation>
    <scope>NUCLEOTIDE SEQUENCE [LARGE SCALE GENOMIC DNA]</scope>
    <source>
        <strain evidence="3 4">DSM 19886</strain>
    </source>
</reference>
<dbReference type="EMBL" id="FNGV01000001">
    <property type="protein sequence ID" value="SDL36784.1"/>
    <property type="molecule type" value="Genomic_DNA"/>
</dbReference>
<accession>A0A1G9JI50</accession>
<dbReference type="PRINTS" id="PR01438">
    <property type="entry name" value="UNVRSLSTRESS"/>
</dbReference>
<dbReference type="Proteomes" id="UP000199440">
    <property type="component" value="Unassembled WGS sequence"/>
</dbReference>
<comment type="similarity">
    <text evidence="1">Belongs to the universal stress protein A family.</text>
</comment>
<dbReference type="RefSeq" id="WP_089884999.1">
    <property type="nucleotide sequence ID" value="NZ_FNGV01000001.1"/>
</dbReference>
<evidence type="ECO:0000259" key="2">
    <source>
        <dbReference type="Pfam" id="PF00582"/>
    </source>
</evidence>
<keyword evidence="4" id="KW-1185">Reference proteome</keyword>
<dbReference type="SUPFAM" id="SSF52402">
    <property type="entry name" value="Adenine nucleotide alpha hydrolases-like"/>
    <property type="match status" value="2"/>
</dbReference>
<dbReference type="PANTHER" id="PTHR46268">
    <property type="entry name" value="STRESS RESPONSE PROTEIN NHAX"/>
    <property type="match status" value="1"/>
</dbReference>
<evidence type="ECO:0000313" key="4">
    <source>
        <dbReference type="Proteomes" id="UP000199440"/>
    </source>
</evidence>
<dbReference type="OrthoDB" id="1522603at2"/>
<proteinExistence type="inferred from homology"/>
<organism evidence="3 4">
    <name type="scientific">Kriegella aquimaris</name>
    <dbReference type="NCBI Taxonomy" id="192904"/>
    <lineage>
        <taxon>Bacteria</taxon>
        <taxon>Pseudomonadati</taxon>
        <taxon>Bacteroidota</taxon>
        <taxon>Flavobacteriia</taxon>
        <taxon>Flavobacteriales</taxon>
        <taxon>Flavobacteriaceae</taxon>
        <taxon>Kriegella</taxon>
    </lineage>
</organism>
<dbReference type="Pfam" id="PF00582">
    <property type="entry name" value="Usp"/>
    <property type="match status" value="1"/>
</dbReference>
<protein>
    <submittedName>
        <fullName evidence="3">Nucleotide-binding universal stress protein, UspA family</fullName>
    </submittedName>
</protein>
<dbReference type="InterPro" id="IPR006015">
    <property type="entry name" value="Universal_stress_UspA"/>
</dbReference>
<dbReference type="PANTHER" id="PTHR46268:SF6">
    <property type="entry name" value="UNIVERSAL STRESS PROTEIN UP12"/>
    <property type="match status" value="1"/>
</dbReference>
<name>A0A1G9JI50_9FLAO</name>
<dbReference type="InterPro" id="IPR006016">
    <property type="entry name" value="UspA"/>
</dbReference>
<gene>
    <name evidence="3" type="ORF">SAMN04488514_101551</name>
</gene>
<feature type="domain" description="UspA" evidence="2">
    <location>
        <begin position="6"/>
        <end position="127"/>
    </location>
</feature>
<dbReference type="STRING" id="192904.SAMN04488514_101551"/>